<protein>
    <submittedName>
        <fullName evidence="1">Uncharacterized protein</fullName>
    </submittedName>
</protein>
<accession>A0ABY9S5G8</accession>
<dbReference type="Proteomes" id="UP001246690">
    <property type="component" value="Chromosome"/>
</dbReference>
<name>A0ABY9S5G8_9ENTR</name>
<gene>
    <name evidence="1" type="ORF">RHD99_14860</name>
</gene>
<organism evidence="1 2">
    <name type="scientific">Buttiauxella selenatireducens</name>
    <dbReference type="NCBI Taxonomy" id="3073902"/>
    <lineage>
        <taxon>Bacteria</taxon>
        <taxon>Pseudomonadati</taxon>
        <taxon>Pseudomonadota</taxon>
        <taxon>Gammaproteobacteria</taxon>
        <taxon>Enterobacterales</taxon>
        <taxon>Enterobacteriaceae</taxon>
        <taxon>Buttiauxella</taxon>
    </lineage>
</organism>
<dbReference type="EMBL" id="CP133838">
    <property type="protein sequence ID" value="WMY72751.1"/>
    <property type="molecule type" value="Genomic_DNA"/>
</dbReference>
<proteinExistence type="predicted"/>
<evidence type="ECO:0000313" key="2">
    <source>
        <dbReference type="Proteomes" id="UP001246690"/>
    </source>
</evidence>
<sequence length="64" mass="7377">MNEGYYWIQYAGQVRIAYFVKTDVEDLDTGKMLPGYWVSLHGDRDIDHSPDIEVLSARLEQPSS</sequence>
<evidence type="ECO:0000313" key="1">
    <source>
        <dbReference type="EMBL" id="WMY72751.1"/>
    </source>
</evidence>
<dbReference type="RefSeq" id="WP_309874886.1">
    <property type="nucleotide sequence ID" value="NZ_CP133838.1"/>
</dbReference>
<keyword evidence="2" id="KW-1185">Reference proteome</keyword>
<reference evidence="1 2" key="1">
    <citation type="submission" date="2023-09" db="EMBL/GenBank/DDBJ databases">
        <title>Buttiauxella selenatireducens sp. nov., isolated from the rhizosphere of Cardamine hupingshanesis.</title>
        <authorList>
            <person name="Zhang S."/>
            <person name="Xu Z."/>
            <person name="Wang H."/>
            <person name="Guo Y."/>
        </authorList>
    </citation>
    <scope>NUCLEOTIDE SEQUENCE [LARGE SCALE GENOMIC DNA]</scope>
    <source>
        <strain evidence="1 2">R73</strain>
    </source>
</reference>